<keyword evidence="1" id="KW-0547">Nucleotide-binding</keyword>
<dbReference type="Proteomes" id="UP000195781">
    <property type="component" value="Unassembled WGS sequence"/>
</dbReference>
<gene>
    <name evidence="1" type="ORF">B5G02_04145</name>
</gene>
<organism evidence="1 2">
    <name type="scientific">[Collinsella] massiliensis</name>
    <dbReference type="NCBI Taxonomy" id="1232426"/>
    <lineage>
        <taxon>Bacteria</taxon>
        <taxon>Bacillati</taxon>
        <taxon>Actinomycetota</taxon>
        <taxon>Coriobacteriia</taxon>
        <taxon>Coriobacteriales</taxon>
        <taxon>Coriobacteriaceae</taxon>
        <taxon>Enorma</taxon>
    </lineage>
</organism>
<accession>A0A1Y3Y3Q6</accession>
<evidence type="ECO:0000313" key="1">
    <source>
        <dbReference type="EMBL" id="OUN88960.1"/>
    </source>
</evidence>
<sequence length="127" mass="13372">MSSTQHFEPITLTLTADPGLARLVRMTAANVAALSSMSVDRVEDVRMAAEEAFIYACSVEEGASIEIAFAVDAEQVSMDFALGDTLPAEPDAGNPAAYAGLILAAVCDSYEKTDAPAHLHLELKADL</sequence>
<evidence type="ECO:0000313" key="2">
    <source>
        <dbReference type="Proteomes" id="UP000195781"/>
    </source>
</evidence>
<dbReference type="EMBL" id="NFIE01000007">
    <property type="protein sequence ID" value="OUN88960.1"/>
    <property type="molecule type" value="Genomic_DNA"/>
</dbReference>
<proteinExistence type="predicted"/>
<dbReference type="OrthoDB" id="3182846at2"/>
<name>A0A1Y3Y3Q6_9ACTN</name>
<comment type="caution">
    <text evidence="1">The sequence shown here is derived from an EMBL/GenBank/DDBJ whole genome shotgun (WGS) entry which is preliminary data.</text>
</comment>
<reference evidence="2" key="1">
    <citation type="submission" date="2017-04" db="EMBL/GenBank/DDBJ databases">
        <title>Function of individual gut microbiota members based on whole genome sequencing of pure cultures obtained from chicken caecum.</title>
        <authorList>
            <person name="Medvecky M."/>
            <person name="Cejkova D."/>
            <person name="Polansky O."/>
            <person name="Karasova D."/>
            <person name="Kubasova T."/>
            <person name="Cizek A."/>
            <person name="Rychlik I."/>
        </authorList>
    </citation>
    <scope>NUCLEOTIDE SEQUENCE [LARGE SCALE GENOMIC DNA]</scope>
    <source>
        <strain evidence="2">An5</strain>
    </source>
</reference>
<dbReference type="GO" id="GO:0005524">
    <property type="term" value="F:ATP binding"/>
    <property type="evidence" value="ECO:0007669"/>
    <property type="project" value="UniProtKB-KW"/>
</dbReference>
<dbReference type="AlphaFoldDB" id="A0A1Y3Y3Q6"/>
<keyword evidence="2" id="KW-1185">Reference proteome</keyword>
<keyword evidence="1" id="KW-0067">ATP-binding</keyword>
<dbReference type="RefSeq" id="WP_094335306.1">
    <property type="nucleotide sequence ID" value="NZ_NFIE01000007.1"/>
</dbReference>
<protein>
    <submittedName>
        <fullName evidence="1">ATP-binding protein</fullName>
    </submittedName>
</protein>